<proteinExistence type="predicted"/>
<reference evidence="5 6" key="1">
    <citation type="submission" date="2018-10" db="EMBL/GenBank/DDBJ databases">
        <title>Robbsia sp. DHC34, isolated from soil.</title>
        <authorList>
            <person name="Gao Z.-H."/>
            <person name="Qiu L.-H."/>
        </authorList>
    </citation>
    <scope>NUCLEOTIDE SEQUENCE [LARGE SCALE GENOMIC DNA]</scope>
    <source>
        <strain evidence="5 6">DHC34</strain>
    </source>
</reference>
<dbReference type="InterPro" id="IPR004089">
    <property type="entry name" value="MCPsignal_dom"/>
</dbReference>
<evidence type="ECO:0000256" key="3">
    <source>
        <dbReference type="SAM" id="Phobius"/>
    </source>
</evidence>
<dbReference type="AlphaFoldDB" id="A0A494Y501"/>
<keyword evidence="3" id="KW-0812">Transmembrane</keyword>
<keyword evidence="3" id="KW-1133">Transmembrane helix</keyword>
<feature type="transmembrane region" description="Helical" evidence="3">
    <location>
        <begin position="31"/>
        <end position="49"/>
    </location>
</feature>
<evidence type="ECO:0000313" key="6">
    <source>
        <dbReference type="Proteomes" id="UP000270342"/>
    </source>
</evidence>
<name>A0A494Y501_9BURK</name>
<keyword evidence="3" id="KW-0472">Membrane</keyword>
<evidence type="ECO:0000259" key="4">
    <source>
        <dbReference type="PROSITE" id="PS50111"/>
    </source>
</evidence>
<evidence type="ECO:0000256" key="2">
    <source>
        <dbReference type="PROSITE-ProRule" id="PRU00284"/>
    </source>
</evidence>
<dbReference type="PANTHER" id="PTHR32089:SF112">
    <property type="entry name" value="LYSOZYME-LIKE PROTEIN-RELATED"/>
    <property type="match status" value="1"/>
</dbReference>
<protein>
    <submittedName>
        <fullName evidence="5">Chemotaxis protein</fullName>
    </submittedName>
</protein>
<dbReference type="Gene3D" id="1.10.287.950">
    <property type="entry name" value="Methyl-accepting chemotaxis protein"/>
    <property type="match status" value="1"/>
</dbReference>
<evidence type="ECO:0000256" key="1">
    <source>
        <dbReference type="ARBA" id="ARBA00023224"/>
    </source>
</evidence>
<dbReference type="PANTHER" id="PTHR32089">
    <property type="entry name" value="METHYL-ACCEPTING CHEMOTAXIS PROTEIN MCPB"/>
    <property type="match status" value="1"/>
</dbReference>
<dbReference type="SMART" id="SM00283">
    <property type="entry name" value="MA"/>
    <property type="match status" value="1"/>
</dbReference>
<organism evidence="5 6">
    <name type="scientific">Pararobbsia silviterrae</name>
    <dbReference type="NCBI Taxonomy" id="1792498"/>
    <lineage>
        <taxon>Bacteria</taxon>
        <taxon>Pseudomonadati</taxon>
        <taxon>Pseudomonadota</taxon>
        <taxon>Betaproteobacteria</taxon>
        <taxon>Burkholderiales</taxon>
        <taxon>Burkholderiaceae</taxon>
        <taxon>Pararobbsia</taxon>
    </lineage>
</organism>
<dbReference type="GO" id="GO:0016020">
    <property type="term" value="C:membrane"/>
    <property type="evidence" value="ECO:0007669"/>
    <property type="project" value="InterPro"/>
</dbReference>
<dbReference type="PROSITE" id="PS50111">
    <property type="entry name" value="CHEMOTAXIS_TRANSDUC_2"/>
    <property type="match status" value="1"/>
</dbReference>
<dbReference type="GO" id="GO:0007165">
    <property type="term" value="P:signal transduction"/>
    <property type="evidence" value="ECO:0007669"/>
    <property type="project" value="UniProtKB-KW"/>
</dbReference>
<feature type="domain" description="Methyl-accepting transducer" evidence="4">
    <location>
        <begin position="111"/>
        <end position="274"/>
    </location>
</feature>
<dbReference type="Pfam" id="PF00015">
    <property type="entry name" value="MCPsignal"/>
    <property type="match status" value="1"/>
</dbReference>
<keyword evidence="6" id="KW-1185">Reference proteome</keyword>
<gene>
    <name evidence="5" type="ORF">D7S86_09515</name>
</gene>
<sequence>MPVVFIPEGFMSEAFVTAHFARAWPQARKPAIAAGVLGVIGALALLFFGTLSIPVVVVAVLVAVGGLAVGWLIVGAVSRDHGELDTYVASYQTLSAELAPTWARLIEMSRSQTETAVSELVQLFSGIVGRLDRSLKASDAAAHSIETGDTSLLAVFSRSEQQLSTVLSTLDAAMQDKMSLVGQIHELTTFIAELDQLASEVSTIAAQTNLLAINAAIEAAHAGETGRSFSVLAQEVRKLAALSAETGQRIGTKVRVVNEAITATCAAADASGDSDRHATQASGTAIAGVLAEFRGVTEALTDSTSVLKAESLGVQSEIANALVQLQFQDRVSQILTHVKGNIGRLPDYLAEHRNQIESSGVLAPVSASTLLEELERSYVMADERAAPRPGAAAAPKAVEPADDITFF</sequence>
<keyword evidence="1 2" id="KW-0807">Transducer</keyword>
<dbReference type="Proteomes" id="UP000270342">
    <property type="component" value="Unassembled WGS sequence"/>
</dbReference>
<comment type="caution">
    <text evidence="5">The sequence shown here is derived from an EMBL/GenBank/DDBJ whole genome shotgun (WGS) entry which is preliminary data.</text>
</comment>
<feature type="transmembrane region" description="Helical" evidence="3">
    <location>
        <begin position="55"/>
        <end position="74"/>
    </location>
</feature>
<dbReference type="SUPFAM" id="SSF58104">
    <property type="entry name" value="Methyl-accepting chemotaxis protein (MCP) signaling domain"/>
    <property type="match status" value="1"/>
</dbReference>
<accession>A0A494Y501</accession>
<evidence type="ECO:0000313" key="5">
    <source>
        <dbReference type="EMBL" id="RKP56593.1"/>
    </source>
</evidence>
<dbReference type="EMBL" id="RBZU01000003">
    <property type="protein sequence ID" value="RKP56593.1"/>
    <property type="molecule type" value="Genomic_DNA"/>
</dbReference>